<evidence type="ECO:0000259" key="7">
    <source>
        <dbReference type="PROSITE" id="PS51366"/>
    </source>
</evidence>
<dbReference type="Pfam" id="PF02847">
    <property type="entry name" value="MA3"/>
    <property type="match status" value="2"/>
</dbReference>
<sequence length="399" mass="42950">MSLLTPDQRAIFDETVRLRALDVLNGGEEGLTASAAGTGPGAPHQKPGSRVKKGDGAARIKTAVADSANPCYALDVNDPNYDSAEEPYKLKATSAFPRTDVIVAYKGAVAAMVEEYFSSADVHETARTLDDMEQPLYQHYFVKRLVTMSMDRGNREKEAAAVLLSALYPTHVAPAQIQRGFERLLESVDDLALDVPSAAVDLAMFIARATVDDILPRSFLGTLEGLLPGLKEGGRRAGETIDLAHGHLADRHGVERILRAWGDSTKSPLDAAKSAMQELLAEYLNSGDVAEARRCLRALNARYFHHEFVKRTLVLCIEAAVGAETAPRLLGLLKVLSDSGEVTASQMTIGFGRMATVVEDLRLDVPAAEERMAGLRLMAAEEGIHRGPRGGEDAGNSSD</sequence>
<feature type="domain" description="MI" evidence="7">
    <location>
        <begin position="104"/>
        <end position="225"/>
    </location>
</feature>
<evidence type="ECO:0000256" key="5">
    <source>
        <dbReference type="ARBA" id="ARBA00023242"/>
    </source>
</evidence>
<name>A0A7S0S7P9_9CHLO</name>
<comment type="similarity">
    <text evidence="2">Belongs to the PDCD4 family.</text>
</comment>
<dbReference type="InterPro" id="IPR016024">
    <property type="entry name" value="ARM-type_fold"/>
</dbReference>
<gene>
    <name evidence="8" type="ORF">MANT1106_LOCUS1749</name>
</gene>
<organism evidence="8">
    <name type="scientific">Mantoniella antarctica</name>
    <dbReference type="NCBI Taxonomy" id="81844"/>
    <lineage>
        <taxon>Eukaryota</taxon>
        <taxon>Viridiplantae</taxon>
        <taxon>Chlorophyta</taxon>
        <taxon>Mamiellophyceae</taxon>
        <taxon>Mamiellales</taxon>
        <taxon>Mamiellaceae</taxon>
        <taxon>Mantoniella</taxon>
    </lineage>
</organism>
<accession>A0A7S0S7P9</accession>
<evidence type="ECO:0000313" key="8">
    <source>
        <dbReference type="EMBL" id="CAD8699068.1"/>
    </source>
</evidence>
<dbReference type="InterPro" id="IPR003891">
    <property type="entry name" value="Initiation_fac_eIF4g_MI"/>
</dbReference>
<dbReference type="PROSITE" id="PS51366">
    <property type="entry name" value="MI"/>
    <property type="match status" value="2"/>
</dbReference>
<evidence type="ECO:0000256" key="6">
    <source>
        <dbReference type="SAM" id="MobiDB-lite"/>
    </source>
</evidence>
<dbReference type="SUPFAM" id="SSF48371">
    <property type="entry name" value="ARM repeat"/>
    <property type="match status" value="2"/>
</dbReference>
<dbReference type="EMBL" id="HBFC01003306">
    <property type="protein sequence ID" value="CAD8699068.1"/>
    <property type="molecule type" value="Transcribed_RNA"/>
</dbReference>
<evidence type="ECO:0000256" key="3">
    <source>
        <dbReference type="ARBA" id="ARBA00022490"/>
    </source>
</evidence>
<evidence type="ECO:0000256" key="4">
    <source>
        <dbReference type="ARBA" id="ARBA00022737"/>
    </source>
</evidence>
<feature type="compositionally biased region" description="Low complexity" evidence="6">
    <location>
        <begin position="32"/>
        <end position="43"/>
    </location>
</feature>
<reference evidence="8" key="1">
    <citation type="submission" date="2021-01" db="EMBL/GenBank/DDBJ databases">
        <authorList>
            <person name="Corre E."/>
            <person name="Pelletier E."/>
            <person name="Niang G."/>
            <person name="Scheremetjew M."/>
            <person name="Finn R."/>
            <person name="Kale V."/>
            <person name="Holt S."/>
            <person name="Cochrane G."/>
            <person name="Meng A."/>
            <person name="Brown T."/>
            <person name="Cohen L."/>
        </authorList>
    </citation>
    <scope>NUCLEOTIDE SEQUENCE</scope>
    <source>
        <strain evidence="8">SL-175</strain>
    </source>
</reference>
<dbReference type="PANTHER" id="PTHR12626:SF0">
    <property type="entry name" value="PROGRAMMED CELL DEATH PROTEIN 4"/>
    <property type="match status" value="1"/>
</dbReference>
<evidence type="ECO:0000256" key="1">
    <source>
        <dbReference type="ARBA" id="ARBA00004496"/>
    </source>
</evidence>
<keyword evidence="3" id="KW-0963">Cytoplasm</keyword>
<dbReference type="GO" id="GO:0045892">
    <property type="term" value="P:negative regulation of DNA-templated transcription"/>
    <property type="evidence" value="ECO:0007669"/>
    <property type="project" value="InterPro"/>
</dbReference>
<keyword evidence="4" id="KW-0677">Repeat</keyword>
<dbReference type="Gene3D" id="1.25.40.180">
    <property type="match status" value="2"/>
</dbReference>
<dbReference type="AlphaFoldDB" id="A0A7S0S7P9"/>
<keyword evidence="5" id="KW-0539">Nucleus</keyword>
<proteinExistence type="inferred from homology"/>
<comment type="subcellular location">
    <subcellularLocation>
        <location evidence="1">Cytoplasm</location>
    </subcellularLocation>
</comment>
<dbReference type="SMART" id="SM00544">
    <property type="entry name" value="MA3"/>
    <property type="match status" value="2"/>
</dbReference>
<feature type="region of interest" description="Disordered" evidence="6">
    <location>
        <begin position="32"/>
        <end position="54"/>
    </location>
</feature>
<dbReference type="GO" id="GO:0005737">
    <property type="term" value="C:cytoplasm"/>
    <property type="evidence" value="ECO:0007669"/>
    <property type="project" value="UniProtKB-SubCell"/>
</dbReference>
<feature type="domain" description="MI" evidence="7">
    <location>
        <begin position="271"/>
        <end position="395"/>
    </location>
</feature>
<evidence type="ECO:0000256" key="2">
    <source>
        <dbReference type="ARBA" id="ARBA00005497"/>
    </source>
</evidence>
<dbReference type="InterPro" id="IPR039778">
    <property type="entry name" value="PDCD4"/>
</dbReference>
<dbReference type="PANTHER" id="PTHR12626">
    <property type="entry name" value="PROGRAMMED CELL DEATH 4"/>
    <property type="match status" value="1"/>
</dbReference>
<protein>
    <recommendedName>
        <fullName evidence="7">MI domain-containing protein</fullName>
    </recommendedName>
</protein>